<dbReference type="PRINTS" id="PR00039">
    <property type="entry name" value="HTHLYSR"/>
</dbReference>
<dbReference type="InterPro" id="IPR036390">
    <property type="entry name" value="WH_DNA-bd_sf"/>
</dbReference>
<dbReference type="EMBL" id="CABVIE010000005">
    <property type="protein sequence ID" value="VVO82495.1"/>
    <property type="molecule type" value="Genomic_DNA"/>
</dbReference>
<keyword evidence="3" id="KW-0238">DNA-binding</keyword>
<evidence type="ECO:0000256" key="3">
    <source>
        <dbReference type="ARBA" id="ARBA00023125"/>
    </source>
</evidence>
<dbReference type="GO" id="GO:0003677">
    <property type="term" value="F:DNA binding"/>
    <property type="evidence" value="ECO:0007669"/>
    <property type="project" value="UniProtKB-KW"/>
</dbReference>
<evidence type="ECO:0000256" key="2">
    <source>
        <dbReference type="ARBA" id="ARBA00023015"/>
    </source>
</evidence>
<evidence type="ECO:0000313" key="7">
    <source>
        <dbReference type="Proteomes" id="UP000325723"/>
    </source>
</evidence>
<name>A0A8H2NS12_PSEFL</name>
<comment type="caution">
    <text evidence="6">The sequence shown here is derived from an EMBL/GenBank/DDBJ whole genome shotgun (WGS) entry which is preliminary data.</text>
</comment>
<dbReference type="InterPro" id="IPR000847">
    <property type="entry name" value="LysR_HTH_N"/>
</dbReference>
<dbReference type="CDD" id="cd08459">
    <property type="entry name" value="PBP2_DntR_NahR_LinR_like"/>
    <property type="match status" value="1"/>
</dbReference>
<dbReference type="InterPro" id="IPR036388">
    <property type="entry name" value="WH-like_DNA-bd_sf"/>
</dbReference>
<dbReference type="InterPro" id="IPR005119">
    <property type="entry name" value="LysR_subst-bd"/>
</dbReference>
<dbReference type="SUPFAM" id="SSF53850">
    <property type="entry name" value="Periplasmic binding protein-like II"/>
    <property type="match status" value="1"/>
</dbReference>
<dbReference type="PROSITE" id="PS50931">
    <property type="entry name" value="HTH_LYSR"/>
    <property type="match status" value="1"/>
</dbReference>
<dbReference type="Proteomes" id="UP000325723">
    <property type="component" value="Unassembled WGS sequence"/>
</dbReference>
<dbReference type="Gene3D" id="3.40.190.10">
    <property type="entry name" value="Periplasmic binding protein-like II"/>
    <property type="match status" value="2"/>
</dbReference>
<protein>
    <submittedName>
        <fullName evidence="6">PCP degradation transcriptional activation protein</fullName>
    </submittedName>
</protein>
<proteinExistence type="inferred from homology"/>
<evidence type="ECO:0000259" key="5">
    <source>
        <dbReference type="PROSITE" id="PS50931"/>
    </source>
</evidence>
<dbReference type="GO" id="GO:0003700">
    <property type="term" value="F:DNA-binding transcription factor activity"/>
    <property type="evidence" value="ECO:0007669"/>
    <property type="project" value="InterPro"/>
</dbReference>
<keyword evidence="4" id="KW-0804">Transcription</keyword>
<dbReference type="PANTHER" id="PTHR30118:SF15">
    <property type="entry name" value="TRANSCRIPTIONAL REGULATORY PROTEIN"/>
    <property type="match status" value="1"/>
</dbReference>
<evidence type="ECO:0000256" key="1">
    <source>
        <dbReference type="ARBA" id="ARBA00009437"/>
    </source>
</evidence>
<dbReference type="InterPro" id="IPR050389">
    <property type="entry name" value="LysR-type_TF"/>
</dbReference>
<keyword evidence="2" id="KW-0805">Transcription regulation</keyword>
<dbReference type="Pfam" id="PF00126">
    <property type="entry name" value="HTH_1"/>
    <property type="match status" value="1"/>
</dbReference>
<evidence type="ECO:0000256" key="4">
    <source>
        <dbReference type="ARBA" id="ARBA00023163"/>
    </source>
</evidence>
<dbReference type="SUPFAM" id="SSF46785">
    <property type="entry name" value="Winged helix' DNA-binding domain"/>
    <property type="match status" value="1"/>
</dbReference>
<comment type="similarity">
    <text evidence="1">Belongs to the LysR transcriptional regulatory family.</text>
</comment>
<gene>
    <name evidence="6" type="primary">pcpR_4</name>
    <name evidence="6" type="ORF">PS900_01890</name>
</gene>
<reference evidence="6 7" key="1">
    <citation type="submission" date="2019-09" db="EMBL/GenBank/DDBJ databases">
        <authorList>
            <person name="Chandra G."/>
            <person name="Truman W A."/>
        </authorList>
    </citation>
    <scope>NUCLEOTIDE SEQUENCE [LARGE SCALE GENOMIC DNA]</scope>
    <source>
        <strain evidence="6">PS900</strain>
    </source>
</reference>
<accession>A0A8H2NS12</accession>
<organism evidence="6 7">
    <name type="scientific">Pseudomonas fluorescens</name>
    <dbReference type="NCBI Taxonomy" id="294"/>
    <lineage>
        <taxon>Bacteria</taxon>
        <taxon>Pseudomonadati</taxon>
        <taxon>Pseudomonadota</taxon>
        <taxon>Gammaproteobacteria</taxon>
        <taxon>Pseudomonadales</taxon>
        <taxon>Pseudomonadaceae</taxon>
        <taxon>Pseudomonas</taxon>
    </lineage>
</organism>
<sequence length="303" mass="34151">MRTDLNLLRLLLAIYEHGNVTAAAKHLGISQPAASASLARLRQSMDDPLFIRAGVNMEATPRAQAIIERTREVIEIIDKEILSSPTFDPSTSDHEFTLCLSAVGEVVFLPALYDRLRREAPHTRIKTISLAPDKLADALREGTVDTALGYFPDLTGPNIYQQRLFSHDLVCMVRYGHPLKGKRLTLDAFCDADHLQVRDGSRSQEMFETYLTEHNVQRKIALQISHYMSVPAIIENSDLVVVLPRTVASLYANEAKVRSMEAPLELPTYDLKQYWHGRLHHSPINVWLRHLVADIFITPPARA</sequence>
<evidence type="ECO:0000313" key="6">
    <source>
        <dbReference type="EMBL" id="VVO82495.1"/>
    </source>
</evidence>
<dbReference type="PANTHER" id="PTHR30118">
    <property type="entry name" value="HTH-TYPE TRANSCRIPTIONAL REGULATOR LEUO-RELATED"/>
    <property type="match status" value="1"/>
</dbReference>
<feature type="domain" description="HTH lysR-type" evidence="5">
    <location>
        <begin position="3"/>
        <end position="60"/>
    </location>
</feature>
<dbReference type="Gene3D" id="1.10.10.10">
    <property type="entry name" value="Winged helix-like DNA-binding domain superfamily/Winged helix DNA-binding domain"/>
    <property type="match status" value="1"/>
</dbReference>
<dbReference type="Pfam" id="PF03466">
    <property type="entry name" value="LysR_substrate"/>
    <property type="match status" value="1"/>
</dbReference>
<dbReference type="RefSeq" id="WP_150757592.1">
    <property type="nucleotide sequence ID" value="NZ_CABVIE010000005.1"/>
</dbReference>
<dbReference type="AlphaFoldDB" id="A0A8H2NS12"/>